<evidence type="ECO:0000313" key="1">
    <source>
        <dbReference type="EMBL" id="TQE11647.1"/>
    </source>
</evidence>
<reference evidence="1 2" key="1">
    <citation type="journal article" date="2019" name="G3 (Bethesda)">
        <title>Sequencing of a Wild Apple (Malus baccata) Genome Unravels the Differences Between Cultivated and Wild Apple Species Regarding Disease Resistance and Cold Tolerance.</title>
        <authorList>
            <person name="Chen X."/>
        </authorList>
    </citation>
    <scope>NUCLEOTIDE SEQUENCE [LARGE SCALE GENOMIC DNA]</scope>
    <source>
        <strain evidence="2">cv. Shandingzi</strain>
        <tissue evidence="1">Leaves</tissue>
    </source>
</reference>
<dbReference type="STRING" id="106549.A0A540NKT0"/>
<protein>
    <submittedName>
        <fullName evidence="1">Uncharacterized protein</fullName>
    </submittedName>
</protein>
<gene>
    <name evidence="1" type="ORF">C1H46_002683</name>
</gene>
<name>A0A540NKT0_MALBA</name>
<sequence length="120" mass="14009">MLVLPSEVNVQYVWNKLKGVQFPFLYKGHRNEITEPVGGRFSYIYHNRRHQCGGPIHFICRNWFSPEALNWLLIRGLLGWFAICNAESDIASSGYHCWTLWRMQGIIPQGCACPYLDRFC</sequence>
<proteinExistence type="predicted"/>
<comment type="caution">
    <text evidence="1">The sequence shown here is derived from an EMBL/GenBank/DDBJ whole genome shotgun (WGS) entry which is preliminary data.</text>
</comment>
<accession>A0A540NKT0</accession>
<dbReference type="EMBL" id="VIEB01000027">
    <property type="protein sequence ID" value="TQE11647.1"/>
    <property type="molecule type" value="Genomic_DNA"/>
</dbReference>
<organism evidence="1 2">
    <name type="scientific">Malus baccata</name>
    <name type="common">Siberian crab apple</name>
    <name type="synonym">Pyrus baccata</name>
    <dbReference type="NCBI Taxonomy" id="106549"/>
    <lineage>
        <taxon>Eukaryota</taxon>
        <taxon>Viridiplantae</taxon>
        <taxon>Streptophyta</taxon>
        <taxon>Embryophyta</taxon>
        <taxon>Tracheophyta</taxon>
        <taxon>Spermatophyta</taxon>
        <taxon>Magnoliopsida</taxon>
        <taxon>eudicotyledons</taxon>
        <taxon>Gunneridae</taxon>
        <taxon>Pentapetalae</taxon>
        <taxon>rosids</taxon>
        <taxon>fabids</taxon>
        <taxon>Rosales</taxon>
        <taxon>Rosaceae</taxon>
        <taxon>Amygdaloideae</taxon>
        <taxon>Maleae</taxon>
        <taxon>Malus</taxon>
    </lineage>
</organism>
<dbReference type="Proteomes" id="UP000315295">
    <property type="component" value="Unassembled WGS sequence"/>
</dbReference>
<dbReference type="AlphaFoldDB" id="A0A540NKT0"/>
<keyword evidence="2" id="KW-1185">Reference proteome</keyword>
<evidence type="ECO:0000313" key="2">
    <source>
        <dbReference type="Proteomes" id="UP000315295"/>
    </source>
</evidence>